<organism evidence="3 4">
    <name type="scientific">Roseovarius nubinhibens (strain ATCC BAA-591 / DSM 15170 / ISM)</name>
    <dbReference type="NCBI Taxonomy" id="89187"/>
    <lineage>
        <taxon>Bacteria</taxon>
        <taxon>Pseudomonadati</taxon>
        <taxon>Pseudomonadota</taxon>
        <taxon>Alphaproteobacteria</taxon>
        <taxon>Rhodobacterales</taxon>
        <taxon>Roseobacteraceae</taxon>
        <taxon>Roseovarius</taxon>
    </lineage>
</organism>
<gene>
    <name evidence="3" type="ORF">ISM_01495</name>
</gene>
<dbReference type="PANTHER" id="PTHR36302">
    <property type="entry name" value="BLR7088 PROTEIN"/>
    <property type="match status" value="1"/>
</dbReference>
<dbReference type="PANTHER" id="PTHR36302:SF1">
    <property type="entry name" value="COPPER CHAPERONE PCU(A)C"/>
    <property type="match status" value="1"/>
</dbReference>
<dbReference type="InterPro" id="IPR007410">
    <property type="entry name" value="LpqE-like"/>
</dbReference>
<dbReference type="HOGENOM" id="CLU_100939_2_0_5"/>
<proteinExistence type="predicted"/>
<name>A3SHU1_ROSNI</name>
<evidence type="ECO:0000313" key="4">
    <source>
        <dbReference type="Proteomes" id="UP000005954"/>
    </source>
</evidence>
<feature type="region of interest" description="Disordered" evidence="1">
    <location>
        <begin position="142"/>
        <end position="165"/>
    </location>
</feature>
<evidence type="ECO:0000313" key="3">
    <source>
        <dbReference type="EMBL" id="EAP76922.1"/>
    </source>
</evidence>
<dbReference type="RefSeq" id="WP_009812327.1">
    <property type="nucleotide sequence ID" value="NZ_CH724156.1"/>
</dbReference>
<dbReference type="Gene3D" id="2.60.40.1890">
    <property type="entry name" value="PCu(A)C copper chaperone"/>
    <property type="match status" value="1"/>
</dbReference>
<feature type="signal peptide" evidence="2">
    <location>
        <begin position="1"/>
        <end position="19"/>
    </location>
</feature>
<protein>
    <recommendedName>
        <fullName evidence="5">Copper chaperone PCu(A)C</fullName>
    </recommendedName>
</protein>
<comment type="caution">
    <text evidence="3">The sequence shown here is derived from an EMBL/GenBank/DDBJ whole genome shotgun (WGS) entry which is preliminary data.</text>
</comment>
<evidence type="ECO:0000256" key="1">
    <source>
        <dbReference type="SAM" id="MobiDB-lite"/>
    </source>
</evidence>
<dbReference type="OrthoDB" id="9796962at2"/>
<dbReference type="eggNOG" id="COG2847">
    <property type="taxonomic scope" value="Bacteria"/>
</dbReference>
<dbReference type="SUPFAM" id="SSF110087">
    <property type="entry name" value="DR1885-like metal-binding protein"/>
    <property type="match status" value="1"/>
</dbReference>
<dbReference type="Proteomes" id="UP000005954">
    <property type="component" value="Unassembled WGS sequence"/>
</dbReference>
<accession>A3SHU1</accession>
<dbReference type="InterPro" id="IPR058248">
    <property type="entry name" value="Lxx211020-like"/>
</dbReference>
<dbReference type="EMBL" id="AALY01000001">
    <property type="protein sequence ID" value="EAP76922.1"/>
    <property type="molecule type" value="Genomic_DNA"/>
</dbReference>
<reference evidence="3 4" key="1">
    <citation type="submission" date="2005-12" db="EMBL/GenBank/DDBJ databases">
        <authorList>
            <person name="Moran M.A."/>
            <person name="Ferriera S."/>
            <person name="Johnson J."/>
            <person name="Kravitz S."/>
            <person name="Halpern A."/>
            <person name="Remington K."/>
            <person name="Beeson K."/>
            <person name="Tran B."/>
            <person name="Rogers Y.-H."/>
            <person name="Friedman R."/>
            <person name="Venter J.C."/>
        </authorList>
    </citation>
    <scope>NUCLEOTIDE SEQUENCE [LARGE SCALE GENOMIC DNA]</scope>
    <source>
        <strain evidence="4">ATCC BAA-591 / DSM 15170 / ISM</strain>
    </source>
</reference>
<feature type="chain" id="PRO_5002658984" description="Copper chaperone PCu(A)C" evidence="2">
    <location>
        <begin position="20"/>
        <end position="165"/>
    </location>
</feature>
<dbReference type="AlphaFoldDB" id="A3SHU1"/>
<dbReference type="Pfam" id="PF04314">
    <property type="entry name" value="PCuAC"/>
    <property type="match status" value="1"/>
</dbReference>
<dbReference type="InterPro" id="IPR036182">
    <property type="entry name" value="PCuAC_sf"/>
</dbReference>
<keyword evidence="2" id="KW-0732">Signal</keyword>
<feature type="compositionally biased region" description="Basic and acidic residues" evidence="1">
    <location>
        <begin position="142"/>
        <end position="151"/>
    </location>
</feature>
<dbReference type="STRING" id="89187.ISM_01495"/>
<evidence type="ECO:0000256" key="2">
    <source>
        <dbReference type="SAM" id="SignalP"/>
    </source>
</evidence>
<sequence length="165" mass="17248">MSFKAFFAAALLAASPALAGEIEITDAYARSASPVAKTGAAFLVIENHGAADRLLSVASPAAQLVQLHDHVDAGDGVLQMRHSEDGFALPEEGVLTLERGGKHVMFMGLTQPFREGESVPLTLTFEQAGDVMIEVPVDLQRSEMGGHDHSGHAGHAGHSGHGSTE</sequence>
<evidence type="ECO:0008006" key="5">
    <source>
        <dbReference type="Google" id="ProtNLM"/>
    </source>
</evidence>
<keyword evidence="4" id="KW-1185">Reference proteome</keyword>